<evidence type="ECO:0000313" key="14">
    <source>
        <dbReference type="EMBL" id="WAJ71493.1"/>
    </source>
</evidence>
<evidence type="ECO:0000256" key="3">
    <source>
        <dbReference type="ARBA" id="ARBA00022475"/>
    </source>
</evidence>
<dbReference type="RefSeq" id="WP_268076018.1">
    <property type="nucleotide sequence ID" value="NZ_CP109965.1"/>
</dbReference>
<feature type="binding site" evidence="12">
    <location>
        <position position="224"/>
    </location>
    <ligand>
        <name>Zn(2+)</name>
        <dbReference type="ChEBI" id="CHEBI:29105"/>
        <note>catalytic</note>
    </ligand>
</feature>
<evidence type="ECO:0000259" key="13">
    <source>
        <dbReference type="Pfam" id="PF01435"/>
    </source>
</evidence>
<feature type="binding site" evidence="12">
    <location>
        <position position="143"/>
    </location>
    <ligand>
        <name>Zn(2+)</name>
        <dbReference type="ChEBI" id="CHEBI:29105"/>
        <note>catalytic</note>
    </ligand>
</feature>
<comment type="subcellular location">
    <subcellularLocation>
        <location evidence="1 12">Cell membrane</location>
        <topology evidence="1 12">Multi-pass membrane protein</topology>
    </subcellularLocation>
</comment>
<keyword evidence="5 12" id="KW-0812">Transmembrane</keyword>
<evidence type="ECO:0000256" key="5">
    <source>
        <dbReference type="ARBA" id="ARBA00022692"/>
    </source>
</evidence>
<dbReference type="Gene3D" id="3.30.2010.10">
    <property type="entry name" value="Metalloproteases ('zincins'), catalytic domain"/>
    <property type="match status" value="1"/>
</dbReference>
<dbReference type="CDD" id="cd07335">
    <property type="entry name" value="M48B_HtpX_like"/>
    <property type="match status" value="1"/>
</dbReference>
<feature type="transmembrane region" description="Helical" evidence="12">
    <location>
        <begin position="195"/>
        <end position="219"/>
    </location>
</feature>
<dbReference type="InterPro" id="IPR022919">
    <property type="entry name" value="Pept_M48_protease_HtpX"/>
</dbReference>
<name>A0ABY7APJ5_9ALTE</name>
<dbReference type="NCBIfam" id="NF003965">
    <property type="entry name" value="PRK05457.1"/>
    <property type="match status" value="1"/>
</dbReference>
<feature type="transmembrane region" description="Helical" evidence="12">
    <location>
        <begin position="5"/>
        <end position="29"/>
    </location>
</feature>
<evidence type="ECO:0000256" key="8">
    <source>
        <dbReference type="ARBA" id="ARBA00022833"/>
    </source>
</evidence>
<proteinExistence type="inferred from homology"/>
<protein>
    <recommendedName>
        <fullName evidence="12">Protease HtpX</fullName>
        <ecNumber evidence="12">3.4.24.-</ecNumber>
    </recommendedName>
    <alternativeName>
        <fullName evidence="12">Heat shock protein HtpX</fullName>
    </alternativeName>
</protein>
<evidence type="ECO:0000313" key="15">
    <source>
        <dbReference type="Proteomes" id="UP001163726"/>
    </source>
</evidence>
<feature type="active site" evidence="12">
    <location>
        <position position="144"/>
    </location>
</feature>
<evidence type="ECO:0000256" key="7">
    <source>
        <dbReference type="ARBA" id="ARBA00022801"/>
    </source>
</evidence>
<dbReference type="Pfam" id="PF01435">
    <property type="entry name" value="Peptidase_M48"/>
    <property type="match status" value="1"/>
</dbReference>
<accession>A0ABY7APJ5</accession>
<evidence type="ECO:0000256" key="6">
    <source>
        <dbReference type="ARBA" id="ARBA00022723"/>
    </source>
</evidence>
<dbReference type="Proteomes" id="UP001163726">
    <property type="component" value="Chromosome"/>
</dbReference>
<dbReference type="GO" id="GO:0008233">
    <property type="term" value="F:peptidase activity"/>
    <property type="evidence" value="ECO:0007669"/>
    <property type="project" value="UniProtKB-KW"/>
</dbReference>
<feature type="domain" description="Peptidase M48" evidence="13">
    <location>
        <begin position="77"/>
        <end position="288"/>
    </location>
</feature>
<feature type="binding site" evidence="12">
    <location>
        <position position="147"/>
    </location>
    <ligand>
        <name>Zn(2+)</name>
        <dbReference type="ChEBI" id="CHEBI:29105"/>
        <note>catalytic</note>
    </ligand>
</feature>
<dbReference type="EMBL" id="CP109965">
    <property type="protein sequence ID" value="WAJ71493.1"/>
    <property type="molecule type" value="Genomic_DNA"/>
</dbReference>
<sequence>MQRIILFLVTNLAVMLTLSIAMSVIFSVFGINARGYGGLLVMACVFGFGGAFISLLMSKWIAKRSVGAMVIEQPRNSTEQWLVETVRRHAKQAKIGMPEVAIFNSPEMNAFATGANKNNALVAVSSGLLNNMTKDEAEAVIGHEVSHIANGDMVTLTLIQGVVNTFVIFLARVVAGIISNATRSNDQQGGGLGGFAYFAIVFVLEMLFGILASMVVAWFSRKREFRADAGGAYLTSKQAMMSALERLKQSHESRLEGSIMAFGIKGGKLVNLLSTHPPLDKRIEALRQS</sequence>
<gene>
    <name evidence="12 14" type="primary">htpX</name>
    <name evidence="14" type="ORF">OLW01_06765</name>
</gene>
<keyword evidence="3 12" id="KW-1003">Cell membrane</keyword>
<reference evidence="14" key="1">
    <citation type="submission" date="2022-10" db="EMBL/GenBank/DDBJ databases">
        <title>Catenovulum adriacola sp. nov. isolated in the Harbour of Susak.</title>
        <authorList>
            <person name="Schoch T."/>
            <person name="Reich S.J."/>
            <person name="Stoeferle S."/>
            <person name="Flaiz M."/>
            <person name="Kazda M."/>
            <person name="Riedel C.U."/>
            <person name="Duerre P."/>
        </authorList>
    </citation>
    <scope>NUCLEOTIDE SEQUENCE</scope>
    <source>
        <strain evidence="14">TS8</strain>
    </source>
</reference>
<organism evidence="14 15">
    <name type="scientific">Catenovulum adriaticum</name>
    <dbReference type="NCBI Taxonomy" id="2984846"/>
    <lineage>
        <taxon>Bacteria</taxon>
        <taxon>Pseudomonadati</taxon>
        <taxon>Pseudomonadota</taxon>
        <taxon>Gammaproteobacteria</taxon>
        <taxon>Alteromonadales</taxon>
        <taxon>Alteromonadaceae</taxon>
        <taxon>Catenovulum</taxon>
    </lineage>
</organism>
<comment type="similarity">
    <text evidence="2 12">Belongs to the peptidase M48B family.</text>
</comment>
<evidence type="ECO:0000256" key="2">
    <source>
        <dbReference type="ARBA" id="ARBA00009779"/>
    </source>
</evidence>
<evidence type="ECO:0000256" key="4">
    <source>
        <dbReference type="ARBA" id="ARBA00022670"/>
    </source>
</evidence>
<keyword evidence="6 12" id="KW-0479">Metal-binding</keyword>
<dbReference type="GO" id="GO:0006508">
    <property type="term" value="P:proteolysis"/>
    <property type="evidence" value="ECO:0007669"/>
    <property type="project" value="UniProtKB-KW"/>
</dbReference>
<keyword evidence="4 12" id="KW-0645">Protease</keyword>
<keyword evidence="9 12" id="KW-1133">Transmembrane helix</keyword>
<keyword evidence="7 12" id="KW-0378">Hydrolase</keyword>
<feature type="transmembrane region" description="Helical" evidence="12">
    <location>
        <begin position="153"/>
        <end position="175"/>
    </location>
</feature>
<evidence type="ECO:0000256" key="9">
    <source>
        <dbReference type="ARBA" id="ARBA00022989"/>
    </source>
</evidence>
<dbReference type="HAMAP" id="MF_00188">
    <property type="entry name" value="Pept_M48_protease_HtpX"/>
    <property type="match status" value="1"/>
</dbReference>
<keyword evidence="11 12" id="KW-0472">Membrane</keyword>
<dbReference type="PANTHER" id="PTHR43221">
    <property type="entry name" value="PROTEASE HTPX"/>
    <property type="match status" value="1"/>
</dbReference>
<keyword evidence="12" id="KW-0346">Stress response</keyword>
<keyword evidence="8 12" id="KW-0862">Zinc</keyword>
<evidence type="ECO:0000256" key="1">
    <source>
        <dbReference type="ARBA" id="ARBA00004651"/>
    </source>
</evidence>
<dbReference type="PANTHER" id="PTHR43221:SF1">
    <property type="entry name" value="PROTEASE HTPX"/>
    <property type="match status" value="1"/>
</dbReference>
<dbReference type="EC" id="3.4.24.-" evidence="12"/>
<dbReference type="InterPro" id="IPR001915">
    <property type="entry name" value="Peptidase_M48"/>
</dbReference>
<comment type="cofactor">
    <cofactor evidence="12">
        <name>Zn(2+)</name>
        <dbReference type="ChEBI" id="CHEBI:29105"/>
    </cofactor>
    <text evidence="12">Binds 1 zinc ion per subunit.</text>
</comment>
<keyword evidence="15" id="KW-1185">Reference proteome</keyword>
<feature type="transmembrane region" description="Helical" evidence="12">
    <location>
        <begin position="35"/>
        <end position="56"/>
    </location>
</feature>
<evidence type="ECO:0000256" key="11">
    <source>
        <dbReference type="ARBA" id="ARBA00023136"/>
    </source>
</evidence>
<evidence type="ECO:0000256" key="12">
    <source>
        <dbReference type="HAMAP-Rule" id="MF_00188"/>
    </source>
</evidence>
<keyword evidence="10 12" id="KW-0482">Metalloprotease</keyword>
<dbReference type="InterPro" id="IPR050083">
    <property type="entry name" value="HtpX_protease"/>
</dbReference>
<evidence type="ECO:0000256" key="10">
    <source>
        <dbReference type="ARBA" id="ARBA00023049"/>
    </source>
</evidence>